<protein>
    <submittedName>
        <fullName evidence="1">Uncharacterized protein</fullName>
    </submittedName>
</protein>
<organism evidence="1 2">
    <name type="scientific">Trichonephila clavata</name>
    <name type="common">Joro spider</name>
    <name type="synonym">Nephila clavata</name>
    <dbReference type="NCBI Taxonomy" id="2740835"/>
    <lineage>
        <taxon>Eukaryota</taxon>
        <taxon>Metazoa</taxon>
        <taxon>Ecdysozoa</taxon>
        <taxon>Arthropoda</taxon>
        <taxon>Chelicerata</taxon>
        <taxon>Arachnida</taxon>
        <taxon>Araneae</taxon>
        <taxon>Araneomorphae</taxon>
        <taxon>Entelegynae</taxon>
        <taxon>Araneoidea</taxon>
        <taxon>Nephilidae</taxon>
        <taxon>Trichonephila</taxon>
    </lineage>
</organism>
<dbReference type="Gene3D" id="3.40.525.10">
    <property type="entry name" value="CRAL-TRIO lipid binding domain"/>
    <property type="match status" value="1"/>
</dbReference>
<name>A0A8X6L0D4_TRICU</name>
<gene>
    <name evidence="1" type="ORF">TNCT_513911</name>
</gene>
<reference evidence="1" key="1">
    <citation type="submission" date="2020-07" db="EMBL/GenBank/DDBJ databases">
        <title>Multicomponent nature underlies the extraordinary mechanical properties of spider dragline silk.</title>
        <authorList>
            <person name="Kono N."/>
            <person name="Nakamura H."/>
            <person name="Mori M."/>
            <person name="Yoshida Y."/>
            <person name="Ohtoshi R."/>
            <person name="Malay A.D."/>
            <person name="Moran D.A.P."/>
            <person name="Tomita M."/>
            <person name="Numata K."/>
            <person name="Arakawa K."/>
        </authorList>
    </citation>
    <scope>NUCLEOTIDE SEQUENCE</scope>
</reference>
<keyword evidence="2" id="KW-1185">Reference proteome</keyword>
<dbReference type="AlphaFoldDB" id="A0A8X6L0D4"/>
<feature type="non-terminal residue" evidence="1">
    <location>
        <position position="1"/>
    </location>
</feature>
<evidence type="ECO:0000313" key="1">
    <source>
        <dbReference type="EMBL" id="GFQ93125.1"/>
    </source>
</evidence>
<sequence length="47" mass="5400">QIHIHSSREELLEQFPAEVVPQEYGGQLDSFDMTGWLKKAMEPEKLG</sequence>
<dbReference type="SUPFAM" id="SSF52087">
    <property type="entry name" value="CRAL/TRIO domain"/>
    <property type="match status" value="1"/>
</dbReference>
<dbReference type="InterPro" id="IPR036865">
    <property type="entry name" value="CRAL-TRIO_dom_sf"/>
</dbReference>
<proteinExistence type="predicted"/>
<evidence type="ECO:0000313" key="2">
    <source>
        <dbReference type="Proteomes" id="UP000887116"/>
    </source>
</evidence>
<dbReference type="EMBL" id="BMAO01004212">
    <property type="protein sequence ID" value="GFQ93125.1"/>
    <property type="molecule type" value="Genomic_DNA"/>
</dbReference>
<accession>A0A8X6L0D4</accession>
<dbReference type="Proteomes" id="UP000887116">
    <property type="component" value="Unassembled WGS sequence"/>
</dbReference>
<dbReference type="OrthoDB" id="6424191at2759"/>
<comment type="caution">
    <text evidence="1">The sequence shown here is derived from an EMBL/GenBank/DDBJ whole genome shotgun (WGS) entry which is preliminary data.</text>
</comment>